<gene>
    <name evidence="2" type="ORF">BJ991_000142</name>
</gene>
<dbReference type="RefSeq" id="WP_179486559.1">
    <property type="nucleotide sequence ID" value="NZ_JACCBV010000001.1"/>
</dbReference>
<dbReference type="GO" id="GO:0003677">
    <property type="term" value="F:DNA binding"/>
    <property type="evidence" value="ECO:0007669"/>
    <property type="project" value="UniProtKB-KW"/>
</dbReference>
<dbReference type="Pfam" id="PF12728">
    <property type="entry name" value="HTH_17"/>
    <property type="match status" value="1"/>
</dbReference>
<dbReference type="InterPro" id="IPR009061">
    <property type="entry name" value="DNA-bd_dom_put_sf"/>
</dbReference>
<reference evidence="2 3" key="1">
    <citation type="submission" date="2020-07" db="EMBL/GenBank/DDBJ databases">
        <title>Sequencing the genomes of 1000 actinobacteria strains.</title>
        <authorList>
            <person name="Klenk H.-P."/>
        </authorList>
    </citation>
    <scope>NUCLEOTIDE SEQUENCE [LARGE SCALE GENOMIC DNA]</scope>
    <source>
        <strain evidence="2 3">DSM 24662</strain>
    </source>
</reference>
<comment type="caution">
    <text evidence="2">The sequence shown here is derived from an EMBL/GenBank/DDBJ whole genome shotgun (WGS) entry which is preliminary data.</text>
</comment>
<keyword evidence="3" id="KW-1185">Reference proteome</keyword>
<name>A0A7Y9KJU0_9MICO</name>
<evidence type="ECO:0000313" key="2">
    <source>
        <dbReference type="EMBL" id="NYE18114.1"/>
    </source>
</evidence>
<dbReference type="SUPFAM" id="SSF46955">
    <property type="entry name" value="Putative DNA-binding domain"/>
    <property type="match status" value="1"/>
</dbReference>
<dbReference type="AlphaFoldDB" id="A0A7Y9KJU0"/>
<protein>
    <submittedName>
        <fullName evidence="2">Putative DNA-binding transcriptional regulator AlpA</fullName>
    </submittedName>
</protein>
<sequence>MATPTTSRANELSHTYLSPEQVARMLPGITTARLAMWRYEGKGPKFRKAGRSVLYALDEVEAWIESTVRQSTSDDDW</sequence>
<organism evidence="2 3">
    <name type="scientific">Microbacterium immunditiarum</name>
    <dbReference type="NCBI Taxonomy" id="337480"/>
    <lineage>
        <taxon>Bacteria</taxon>
        <taxon>Bacillati</taxon>
        <taxon>Actinomycetota</taxon>
        <taxon>Actinomycetes</taxon>
        <taxon>Micrococcales</taxon>
        <taxon>Microbacteriaceae</taxon>
        <taxon>Microbacterium</taxon>
    </lineage>
</organism>
<dbReference type="EMBL" id="JACCBV010000001">
    <property type="protein sequence ID" value="NYE18114.1"/>
    <property type="molecule type" value="Genomic_DNA"/>
</dbReference>
<evidence type="ECO:0000259" key="1">
    <source>
        <dbReference type="Pfam" id="PF12728"/>
    </source>
</evidence>
<dbReference type="Proteomes" id="UP000576969">
    <property type="component" value="Unassembled WGS sequence"/>
</dbReference>
<proteinExistence type="predicted"/>
<feature type="domain" description="Helix-turn-helix" evidence="1">
    <location>
        <begin position="16"/>
        <end position="66"/>
    </location>
</feature>
<dbReference type="InterPro" id="IPR041657">
    <property type="entry name" value="HTH_17"/>
</dbReference>
<keyword evidence="2" id="KW-0238">DNA-binding</keyword>
<accession>A0A7Y9KJU0</accession>
<evidence type="ECO:0000313" key="3">
    <source>
        <dbReference type="Proteomes" id="UP000576969"/>
    </source>
</evidence>